<dbReference type="Gene3D" id="3.30.1230.10">
    <property type="entry name" value="YlxR-like"/>
    <property type="match status" value="1"/>
</dbReference>
<sequence>MNKSQPTRMCIACRSRLPQDTLIRLKQEGSEVVGFDGKGRSFYLCDICVNNEKKIKGLVKRFKQDEERFTKLLKALANEADTCN</sequence>
<keyword evidence="3" id="KW-1185">Reference proteome</keyword>
<accession>A0ABT7QPE8</accession>
<dbReference type="Pfam" id="PF04296">
    <property type="entry name" value="YlxR"/>
    <property type="match status" value="1"/>
</dbReference>
<organism evidence="2 3">
    <name type="scientific">Sulfurovum xiamenensis</name>
    <dbReference type="NCBI Taxonomy" id="3019066"/>
    <lineage>
        <taxon>Bacteria</taxon>
        <taxon>Pseudomonadati</taxon>
        <taxon>Campylobacterota</taxon>
        <taxon>Epsilonproteobacteria</taxon>
        <taxon>Campylobacterales</taxon>
        <taxon>Sulfurovaceae</taxon>
        <taxon>Sulfurovum</taxon>
    </lineage>
</organism>
<dbReference type="RefSeq" id="WP_008244372.1">
    <property type="nucleotide sequence ID" value="NZ_JAQIBC010000001.1"/>
</dbReference>
<evidence type="ECO:0000313" key="2">
    <source>
        <dbReference type="EMBL" id="MDM5262975.1"/>
    </source>
</evidence>
<dbReference type="Proteomes" id="UP001169066">
    <property type="component" value="Unassembled WGS sequence"/>
</dbReference>
<proteinExistence type="predicted"/>
<dbReference type="InterPro" id="IPR035931">
    <property type="entry name" value="YlxR-like_sf"/>
</dbReference>
<dbReference type="EMBL" id="JAQIBC010000001">
    <property type="protein sequence ID" value="MDM5262975.1"/>
    <property type="molecule type" value="Genomic_DNA"/>
</dbReference>
<evidence type="ECO:0000313" key="3">
    <source>
        <dbReference type="Proteomes" id="UP001169066"/>
    </source>
</evidence>
<comment type="caution">
    <text evidence="2">The sequence shown here is derived from an EMBL/GenBank/DDBJ whole genome shotgun (WGS) entry which is preliminary data.</text>
</comment>
<protein>
    <submittedName>
        <fullName evidence="2">DUF448 domain-containing protein</fullName>
    </submittedName>
</protein>
<reference evidence="2" key="1">
    <citation type="submission" date="2023-01" db="EMBL/GenBank/DDBJ databases">
        <title>Sulfurovum sp. XTW-4 genome assembly.</title>
        <authorList>
            <person name="Wang J."/>
        </authorList>
    </citation>
    <scope>NUCLEOTIDE SEQUENCE</scope>
    <source>
        <strain evidence="2">XTW-4</strain>
    </source>
</reference>
<gene>
    <name evidence="2" type="ORF">PF327_02075</name>
</gene>
<dbReference type="SUPFAM" id="SSF64376">
    <property type="entry name" value="YlxR-like"/>
    <property type="match status" value="1"/>
</dbReference>
<dbReference type="InterPro" id="IPR007393">
    <property type="entry name" value="YlxR_dom"/>
</dbReference>
<feature type="domain" description="YlxR" evidence="1">
    <location>
        <begin position="8"/>
        <end position="65"/>
    </location>
</feature>
<evidence type="ECO:0000259" key="1">
    <source>
        <dbReference type="Pfam" id="PF04296"/>
    </source>
</evidence>
<name>A0ABT7QPE8_9BACT</name>